<dbReference type="RefSeq" id="XP_028534368.1">
    <property type="nucleotide sequence ID" value="XM_028678039.1"/>
</dbReference>
<dbReference type="Proteomes" id="UP000220158">
    <property type="component" value="Chromosome 12"/>
</dbReference>
<name>A0A1J1HA29_PLARL</name>
<protein>
    <recommendedName>
        <fullName evidence="5">Asparagine-rich protein</fullName>
    </recommendedName>
</protein>
<accession>A0A1J1HA29</accession>
<gene>
    <name evidence="3" type="ORF">PRELSG_1225200</name>
</gene>
<feature type="region of interest" description="Disordered" evidence="2">
    <location>
        <begin position="989"/>
        <end position="1058"/>
    </location>
</feature>
<feature type="compositionally biased region" description="Basic and acidic residues" evidence="2">
    <location>
        <begin position="834"/>
        <end position="861"/>
    </location>
</feature>
<dbReference type="AlphaFoldDB" id="A0A1J1HA29"/>
<evidence type="ECO:0000256" key="1">
    <source>
        <dbReference type="SAM" id="Coils"/>
    </source>
</evidence>
<proteinExistence type="predicted"/>
<keyword evidence="1" id="KW-0175">Coiled coil</keyword>
<keyword evidence="4" id="KW-1185">Reference proteome</keyword>
<evidence type="ECO:0000313" key="3">
    <source>
        <dbReference type="EMBL" id="CRH01368.1"/>
    </source>
</evidence>
<feature type="region of interest" description="Disordered" evidence="2">
    <location>
        <begin position="834"/>
        <end position="871"/>
    </location>
</feature>
<dbReference type="GeneID" id="39737496"/>
<evidence type="ECO:0000313" key="4">
    <source>
        <dbReference type="Proteomes" id="UP000220158"/>
    </source>
</evidence>
<feature type="region of interest" description="Disordered" evidence="2">
    <location>
        <begin position="146"/>
        <end position="168"/>
    </location>
</feature>
<sequence length="1085" mass="127537">MASSQIRQFATLIDQLPCEADDFNLMEKFEDYSKCFENSFHNSNLKNSNSFFPFNSNLNDYINNISSSQSNLNYNNINQNDSSNSSFNENGKKNLFSENSNSQKKNSEHENLKNFNVSYVNKSESNSCTNNEPPKNINITTNFDENNLNINKNQNDTSNDNNSNSSFSLVNDLQNYEKNNYMEKLKNEIEDTMCKYLTNKKNSLYNNNFSEIINHNNEYLTDAKFSNNNKSNDNISLYNLNNHVNDESSTNKGENIVYRYNINTPLKSVNYNNKKNNVENLKASSYINNNEENRVNELLYEYKKNVNSGEINKESTSNVLYMSENFGNNEENNMSISDNNLNNDKINNNRKLLNKNINLKYPPNENSITSDYRELHSMLKKNDNFNKNILLTKKAKVIKLDSNKSLIIFPVNIHEYGEKYIAVNQKDLLEYISSSIEFDNEDISSLKIKIYQKEKELQNIKAAYSMQTTNIHYLINRVIFKECEYEQLKHKSFTLEHEINKLIQEINSLINQNKEGIYMQKIFIDYKCMCVLKLQELQPLLGAYYFDIFHYITSCRTLGQLSIWIPAFEIKNDSLESIANHLIKILLNGLGAPFNTSPQYFLYNKHFLKKSISMESEDTFLNNLAKRKIIDNYLVNNFNSFNTTKENNSHLSNCQSLSMNSESSSIMGTEELFFNSSKFPSMHSVILKNNKNNKKKEKLYNELNRSNTTHELLCIYNESYNHNDTFSSKNNREAFICNNQSEQKFDNLIADKENIKKRKKPIVDDGEKENEKIICPNKALKKRNIENDQEKIEKEGDCNEMNNKLKETQQSKEYYEEIKLKEILKENQISFENQMEKNLGREKSENTEKKKKSEKDNKIDEVNDILENENNNENNINEIYNSIIKKEKKANKEKEKRKSKEYTTIDEKETITEIKSLDEINAEKIINGKKITEKKSKKEANIEKDMNKKKSIEIEIGEKKSIEHELGKKKNIEYDKIKRIKIEQMELVKKSTEQESFKKNKIDQQELFKKKNTEEKDKEKYYESKNIKEKEKQNESLKDKYINKNNKKSNDFNKQKNFKKELDNIIEEKNESKKKKKCKTKLKKN</sequence>
<organism evidence="3 4">
    <name type="scientific">Plasmodium relictum</name>
    <dbReference type="NCBI Taxonomy" id="85471"/>
    <lineage>
        <taxon>Eukaryota</taxon>
        <taxon>Sar</taxon>
        <taxon>Alveolata</taxon>
        <taxon>Apicomplexa</taxon>
        <taxon>Aconoidasida</taxon>
        <taxon>Haemosporida</taxon>
        <taxon>Plasmodiidae</taxon>
        <taxon>Plasmodium</taxon>
        <taxon>Plasmodium (Haemamoeba)</taxon>
    </lineage>
</organism>
<dbReference type="OMA" id="DQLPCEA"/>
<dbReference type="VEuPathDB" id="PlasmoDB:PRELSG_1225200"/>
<dbReference type="KEGG" id="prel:PRELSG_1225200"/>
<dbReference type="OrthoDB" id="384692at2759"/>
<feature type="coiled-coil region" evidence="1">
    <location>
        <begin position="791"/>
        <end position="818"/>
    </location>
</feature>
<reference evidence="3 4" key="1">
    <citation type="submission" date="2015-04" db="EMBL/GenBank/DDBJ databases">
        <authorList>
            <consortium name="Pathogen Informatics"/>
        </authorList>
    </citation>
    <scope>NUCLEOTIDE SEQUENCE [LARGE SCALE GENOMIC DNA]</scope>
    <source>
        <strain evidence="3 4">SGS1</strain>
    </source>
</reference>
<evidence type="ECO:0000256" key="2">
    <source>
        <dbReference type="SAM" id="MobiDB-lite"/>
    </source>
</evidence>
<evidence type="ECO:0008006" key="5">
    <source>
        <dbReference type="Google" id="ProtNLM"/>
    </source>
</evidence>
<dbReference type="EMBL" id="LN835307">
    <property type="protein sequence ID" value="CRH01368.1"/>
    <property type="molecule type" value="Genomic_DNA"/>
</dbReference>
<feature type="compositionally biased region" description="Low complexity" evidence="2">
    <location>
        <begin position="149"/>
        <end position="168"/>
    </location>
</feature>
<feature type="region of interest" description="Disordered" evidence="2">
    <location>
        <begin position="78"/>
        <end position="108"/>
    </location>
</feature>